<name>A0A1H7TMM6_AQUAM</name>
<keyword evidence="1" id="KW-0472">Membrane</keyword>
<dbReference type="Gene3D" id="3.55.50.30">
    <property type="match status" value="1"/>
</dbReference>
<dbReference type="Pfam" id="PF04773">
    <property type="entry name" value="FecR"/>
    <property type="match status" value="1"/>
</dbReference>
<dbReference type="PANTHER" id="PTHR30273:SF2">
    <property type="entry name" value="PROTEIN FECR"/>
    <property type="match status" value="1"/>
</dbReference>
<dbReference type="PIRSF" id="PIRSF018266">
    <property type="entry name" value="FecR"/>
    <property type="match status" value="1"/>
</dbReference>
<evidence type="ECO:0000259" key="2">
    <source>
        <dbReference type="Pfam" id="PF04773"/>
    </source>
</evidence>
<sequence>MLDDKKDDIFLSRWINGGLSPEELNEFKSHPEYHHYAKIMAGADALELKTYDVDNALNNIKSNKKNSLKKNTKPVIKLWPALAVAASIAILFGFFFFKSNDSFTTSYGEQLAVILPDGSEMILNAKSEAIFNKNDWKNNRVISLEGEAYFKVKKGSKFTVTTTNGDVTVLGTEFNVQSQSTYFEALCYEGKVNVNSGKENTILTAGKGYRKIARTSSENWVFEALEPSWISNTSSFKSVPLQYVFKELEDQYNITINSNGIDIETIYTGTFPNDNIEVALKTVFSTLGLQYKLLQDQKTVVLDR</sequence>
<dbReference type="InterPro" id="IPR006860">
    <property type="entry name" value="FecR"/>
</dbReference>
<dbReference type="GO" id="GO:0016989">
    <property type="term" value="F:sigma factor antagonist activity"/>
    <property type="evidence" value="ECO:0007669"/>
    <property type="project" value="TreeGrafter"/>
</dbReference>
<dbReference type="RefSeq" id="WP_091410829.1">
    <property type="nucleotide sequence ID" value="NZ_FOAB01000006.1"/>
</dbReference>
<feature type="transmembrane region" description="Helical" evidence="1">
    <location>
        <begin position="78"/>
        <end position="97"/>
    </location>
</feature>
<proteinExistence type="predicted"/>
<dbReference type="Gene3D" id="2.60.120.1440">
    <property type="match status" value="1"/>
</dbReference>
<dbReference type="EMBL" id="FOAB01000006">
    <property type="protein sequence ID" value="SEL85616.1"/>
    <property type="molecule type" value="Genomic_DNA"/>
</dbReference>
<evidence type="ECO:0000259" key="3">
    <source>
        <dbReference type="Pfam" id="PF16344"/>
    </source>
</evidence>
<gene>
    <name evidence="4" type="ORF">SAMN04487910_3493</name>
</gene>
<dbReference type="InterPro" id="IPR032508">
    <property type="entry name" value="FecR_C"/>
</dbReference>
<evidence type="ECO:0000256" key="1">
    <source>
        <dbReference type="SAM" id="Phobius"/>
    </source>
</evidence>
<dbReference type="InterPro" id="IPR012373">
    <property type="entry name" value="Ferrdict_sens_TM"/>
</dbReference>
<dbReference type="Proteomes" id="UP000198521">
    <property type="component" value="Unassembled WGS sequence"/>
</dbReference>
<evidence type="ECO:0000313" key="4">
    <source>
        <dbReference type="EMBL" id="SEL85616.1"/>
    </source>
</evidence>
<evidence type="ECO:0000313" key="5">
    <source>
        <dbReference type="Proteomes" id="UP000198521"/>
    </source>
</evidence>
<feature type="domain" description="FecR protein" evidence="2">
    <location>
        <begin position="103"/>
        <end position="193"/>
    </location>
</feature>
<keyword evidence="5" id="KW-1185">Reference proteome</keyword>
<keyword evidence="1" id="KW-1133">Transmembrane helix</keyword>
<dbReference type="Pfam" id="PF16344">
    <property type="entry name" value="FecR_C"/>
    <property type="match status" value="1"/>
</dbReference>
<feature type="domain" description="Protein FecR C-terminal" evidence="3">
    <location>
        <begin position="235"/>
        <end position="300"/>
    </location>
</feature>
<dbReference type="PANTHER" id="PTHR30273">
    <property type="entry name" value="PERIPLASMIC SIGNAL SENSOR AND SIGMA FACTOR ACTIVATOR FECR-RELATED"/>
    <property type="match status" value="1"/>
</dbReference>
<dbReference type="OrthoDB" id="1097347at2"/>
<dbReference type="STRING" id="1038014.SAMN04487910_3493"/>
<organism evidence="4 5">
    <name type="scientific">Aquimarina amphilecti</name>
    <dbReference type="NCBI Taxonomy" id="1038014"/>
    <lineage>
        <taxon>Bacteria</taxon>
        <taxon>Pseudomonadati</taxon>
        <taxon>Bacteroidota</taxon>
        <taxon>Flavobacteriia</taxon>
        <taxon>Flavobacteriales</taxon>
        <taxon>Flavobacteriaceae</taxon>
        <taxon>Aquimarina</taxon>
    </lineage>
</organism>
<dbReference type="AlphaFoldDB" id="A0A1H7TMM6"/>
<keyword evidence="1" id="KW-0812">Transmembrane</keyword>
<protein>
    <submittedName>
        <fullName evidence="4">FecR family protein</fullName>
    </submittedName>
</protein>
<reference evidence="4 5" key="1">
    <citation type="submission" date="2016-10" db="EMBL/GenBank/DDBJ databases">
        <authorList>
            <person name="de Groot N.N."/>
        </authorList>
    </citation>
    <scope>NUCLEOTIDE SEQUENCE [LARGE SCALE GENOMIC DNA]</scope>
    <source>
        <strain evidence="4 5">DSM 25232</strain>
    </source>
</reference>
<accession>A0A1H7TMM6</accession>